<comment type="subunit">
    <text evidence="19">Homodimer. The monomeric form is inactive while the homodimer is active.</text>
</comment>
<evidence type="ECO:0000256" key="5">
    <source>
        <dbReference type="ARBA" id="ARBA00014116"/>
    </source>
</evidence>
<evidence type="ECO:0000256" key="18">
    <source>
        <dbReference type="ARBA" id="ARBA00023228"/>
    </source>
</evidence>
<dbReference type="Pfam" id="PF04389">
    <property type="entry name" value="Peptidase_M28"/>
    <property type="match status" value="1"/>
</dbReference>
<evidence type="ECO:0000256" key="8">
    <source>
        <dbReference type="ARBA" id="ARBA00022670"/>
    </source>
</evidence>
<accession>A0ABV3ZD81</accession>
<dbReference type="Gene3D" id="3.40.630.10">
    <property type="entry name" value="Zn peptidases"/>
    <property type="match status" value="2"/>
</dbReference>
<evidence type="ECO:0000256" key="7">
    <source>
        <dbReference type="ARBA" id="ARBA00022645"/>
    </source>
</evidence>
<dbReference type="PANTHER" id="PTHR12053:SF3">
    <property type="entry name" value="CARBOXYPEPTIDASE Q"/>
    <property type="match status" value="1"/>
</dbReference>
<name>A0ABV3ZD81_9BACT</name>
<keyword evidence="24" id="KW-1185">Reference proteome</keyword>
<keyword evidence="6" id="KW-0964">Secreted</keyword>
<keyword evidence="10 21" id="KW-0732">Signal</keyword>
<protein>
    <recommendedName>
        <fullName evidence="5">Carboxypeptidase Q</fullName>
    </recommendedName>
    <alternativeName>
        <fullName evidence="20">Plasma glutamate carboxypeptidase</fullName>
    </alternativeName>
</protein>
<dbReference type="EMBL" id="JAULBC010000002">
    <property type="protein sequence ID" value="MEX6687545.1"/>
    <property type="molecule type" value="Genomic_DNA"/>
</dbReference>
<evidence type="ECO:0000256" key="16">
    <source>
        <dbReference type="ARBA" id="ARBA00023145"/>
    </source>
</evidence>
<keyword evidence="9" id="KW-0479">Metal-binding</keyword>
<evidence type="ECO:0000256" key="6">
    <source>
        <dbReference type="ARBA" id="ARBA00022525"/>
    </source>
</evidence>
<dbReference type="InterPro" id="IPR007484">
    <property type="entry name" value="Peptidase_M28"/>
</dbReference>
<keyword evidence="12" id="KW-0256">Endoplasmic reticulum</keyword>
<keyword evidence="15" id="KW-0482">Metalloprotease</keyword>
<evidence type="ECO:0000256" key="14">
    <source>
        <dbReference type="ARBA" id="ARBA00023034"/>
    </source>
</evidence>
<evidence type="ECO:0000256" key="15">
    <source>
        <dbReference type="ARBA" id="ARBA00023049"/>
    </source>
</evidence>
<reference evidence="23 24" key="1">
    <citation type="submission" date="2023-07" db="EMBL/GenBank/DDBJ databases">
        <authorList>
            <person name="Lian W.-H."/>
        </authorList>
    </citation>
    <scope>NUCLEOTIDE SEQUENCE [LARGE SCALE GENOMIC DNA]</scope>
    <source>
        <strain evidence="23 24">SYSU DXS3180</strain>
    </source>
</reference>
<evidence type="ECO:0000256" key="21">
    <source>
        <dbReference type="SAM" id="SignalP"/>
    </source>
</evidence>
<keyword evidence="17" id="KW-0325">Glycoprotein</keyword>
<keyword evidence="8" id="KW-0645">Protease</keyword>
<feature type="signal peptide" evidence="21">
    <location>
        <begin position="1"/>
        <end position="21"/>
    </location>
</feature>
<gene>
    <name evidence="23" type="ORF">QTN47_08590</name>
</gene>
<evidence type="ECO:0000256" key="17">
    <source>
        <dbReference type="ARBA" id="ARBA00023180"/>
    </source>
</evidence>
<evidence type="ECO:0000313" key="24">
    <source>
        <dbReference type="Proteomes" id="UP001560573"/>
    </source>
</evidence>
<feature type="chain" id="PRO_5046357812" description="Carboxypeptidase Q" evidence="21">
    <location>
        <begin position="22"/>
        <end position="519"/>
    </location>
</feature>
<evidence type="ECO:0000256" key="10">
    <source>
        <dbReference type="ARBA" id="ARBA00022729"/>
    </source>
</evidence>
<feature type="domain" description="Peptidase M28" evidence="22">
    <location>
        <begin position="298"/>
        <end position="500"/>
    </location>
</feature>
<evidence type="ECO:0000256" key="12">
    <source>
        <dbReference type="ARBA" id="ARBA00022824"/>
    </source>
</evidence>
<organism evidence="23 24">
    <name type="scientific">Danxiaibacter flavus</name>
    <dbReference type="NCBI Taxonomy" id="3049108"/>
    <lineage>
        <taxon>Bacteria</taxon>
        <taxon>Pseudomonadati</taxon>
        <taxon>Bacteroidota</taxon>
        <taxon>Chitinophagia</taxon>
        <taxon>Chitinophagales</taxon>
        <taxon>Chitinophagaceae</taxon>
        <taxon>Danxiaibacter</taxon>
    </lineage>
</organism>
<proteinExistence type="predicted"/>
<evidence type="ECO:0000259" key="22">
    <source>
        <dbReference type="Pfam" id="PF04389"/>
    </source>
</evidence>
<keyword evidence="14" id="KW-0333">Golgi apparatus</keyword>
<sequence>MKKTTAGIALAMLFSPVLSFSQEKIDNEAIQKIKKEGLENSKVMDIAFHLTDVSGPRLTNSPGYMRAANYAKDEMKKWGLTNASIDPWGEFGKGWELEKSYVAMTAPYYKPLIAYPKAWCSGTGQLKNAEIFVIKAKDSTALANYKGKLAGKIIMTDRDDVYKQSFKADALRFSDATLDSMAVATAGKPVDAEEARKRREQMMNAARSQQRLSILIKNMAKEEGAVAILSVGNKNHDGTLFTQGGGSYKGSDPENFLDIMLGIEDYMSIVRLVNSGYPVKLDVDVKTAFQTKDLQGYNVIAEIPGTDPKLKNEIVMLGAHLDSWHTATGATDNAAGSAVMMEAVRIIKSLDLKPKRTIRIALWSGEEEGLLGSRGYVKKTFADPSNMQLLPAHEKLSAYYNIDNGTGKIRGIYLQGNEACRAIFTKWFEPFNDLGAKTVTINNTGGTDHQSFDAVGLPGFQFIQDPIEYNERTHHSNMDTYDHLIADDLKQMATIVASFVYNTAQREEKMPRKELPKAK</sequence>
<evidence type="ECO:0000256" key="2">
    <source>
        <dbReference type="ARBA" id="ARBA00004371"/>
    </source>
</evidence>
<evidence type="ECO:0000256" key="11">
    <source>
        <dbReference type="ARBA" id="ARBA00022801"/>
    </source>
</evidence>
<evidence type="ECO:0000256" key="4">
    <source>
        <dbReference type="ARBA" id="ARBA00004613"/>
    </source>
</evidence>
<dbReference type="RefSeq" id="WP_369328950.1">
    <property type="nucleotide sequence ID" value="NZ_JAULBC010000002.1"/>
</dbReference>
<evidence type="ECO:0000256" key="13">
    <source>
        <dbReference type="ARBA" id="ARBA00022833"/>
    </source>
</evidence>
<dbReference type="PANTHER" id="PTHR12053">
    <property type="entry name" value="PROTEASE FAMILY M28 PLASMA GLUTAMATE CARBOXYPEPTIDASE-RELATED"/>
    <property type="match status" value="1"/>
</dbReference>
<keyword evidence="13" id="KW-0862">Zinc</keyword>
<keyword evidence="18" id="KW-0458">Lysosome</keyword>
<evidence type="ECO:0000256" key="3">
    <source>
        <dbReference type="ARBA" id="ARBA00004555"/>
    </source>
</evidence>
<evidence type="ECO:0000313" key="23">
    <source>
        <dbReference type="EMBL" id="MEX6687545.1"/>
    </source>
</evidence>
<keyword evidence="16" id="KW-0865">Zymogen</keyword>
<dbReference type="InterPro" id="IPR039866">
    <property type="entry name" value="CPQ"/>
</dbReference>
<evidence type="ECO:0000256" key="1">
    <source>
        <dbReference type="ARBA" id="ARBA00004240"/>
    </source>
</evidence>
<dbReference type="SUPFAM" id="SSF53187">
    <property type="entry name" value="Zn-dependent exopeptidases"/>
    <property type="match status" value="1"/>
</dbReference>
<comment type="subcellular location">
    <subcellularLocation>
        <location evidence="1">Endoplasmic reticulum</location>
    </subcellularLocation>
    <subcellularLocation>
        <location evidence="3">Golgi apparatus</location>
    </subcellularLocation>
    <subcellularLocation>
        <location evidence="2">Lysosome</location>
    </subcellularLocation>
    <subcellularLocation>
        <location evidence="4">Secreted</location>
    </subcellularLocation>
</comment>
<evidence type="ECO:0000256" key="19">
    <source>
        <dbReference type="ARBA" id="ARBA00025833"/>
    </source>
</evidence>
<dbReference type="Proteomes" id="UP001560573">
    <property type="component" value="Unassembled WGS sequence"/>
</dbReference>
<dbReference type="CDD" id="cd08015">
    <property type="entry name" value="M28_like"/>
    <property type="match status" value="1"/>
</dbReference>
<keyword evidence="11" id="KW-0378">Hydrolase</keyword>
<evidence type="ECO:0000256" key="9">
    <source>
        <dbReference type="ARBA" id="ARBA00022723"/>
    </source>
</evidence>
<comment type="caution">
    <text evidence="23">The sequence shown here is derived from an EMBL/GenBank/DDBJ whole genome shotgun (WGS) entry which is preliminary data.</text>
</comment>
<evidence type="ECO:0000256" key="20">
    <source>
        <dbReference type="ARBA" id="ARBA00033328"/>
    </source>
</evidence>
<dbReference type="Gene3D" id="3.50.30.30">
    <property type="match status" value="1"/>
</dbReference>
<keyword evidence="7" id="KW-0121">Carboxypeptidase</keyword>